<name>A0AAD4R6J5_9BILA</name>
<dbReference type="InterPro" id="IPR001534">
    <property type="entry name" value="Transthyretin-like"/>
</dbReference>
<proteinExistence type="inferred from homology"/>
<keyword evidence="4 5" id="KW-0732">Signal</keyword>
<protein>
    <submittedName>
        <fullName evidence="6">Transthyretin-like family domain-containing protein</fullName>
    </submittedName>
</protein>
<dbReference type="Pfam" id="PF01060">
    <property type="entry name" value="TTR-52"/>
    <property type="match status" value="1"/>
</dbReference>
<evidence type="ECO:0000313" key="7">
    <source>
        <dbReference type="Proteomes" id="UP001201812"/>
    </source>
</evidence>
<keyword evidence="3" id="KW-0964">Secreted</keyword>
<dbReference type="PANTHER" id="PTHR21700:SF6">
    <property type="entry name" value="TRANSTHYRETIN-LIKE FAMILY PROTEIN"/>
    <property type="match status" value="1"/>
</dbReference>
<dbReference type="EMBL" id="JAKKPZ010000006">
    <property type="protein sequence ID" value="KAI1719964.1"/>
    <property type="molecule type" value="Genomic_DNA"/>
</dbReference>
<dbReference type="GO" id="GO:0009986">
    <property type="term" value="C:cell surface"/>
    <property type="evidence" value="ECO:0007669"/>
    <property type="project" value="InterPro"/>
</dbReference>
<dbReference type="InterPro" id="IPR038479">
    <property type="entry name" value="Transthyretin-like_sf"/>
</dbReference>
<evidence type="ECO:0000256" key="4">
    <source>
        <dbReference type="ARBA" id="ARBA00022729"/>
    </source>
</evidence>
<evidence type="ECO:0000313" key="6">
    <source>
        <dbReference type="EMBL" id="KAI1719964.1"/>
    </source>
</evidence>
<evidence type="ECO:0000256" key="5">
    <source>
        <dbReference type="SAM" id="SignalP"/>
    </source>
</evidence>
<keyword evidence="7" id="KW-1185">Reference proteome</keyword>
<feature type="chain" id="PRO_5042004313" evidence="5">
    <location>
        <begin position="20"/>
        <end position="143"/>
    </location>
</feature>
<feature type="signal peptide" evidence="5">
    <location>
        <begin position="1"/>
        <end position="19"/>
    </location>
</feature>
<evidence type="ECO:0000256" key="2">
    <source>
        <dbReference type="ARBA" id="ARBA00010112"/>
    </source>
</evidence>
<gene>
    <name evidence="6" type="ORF">DdX_05326</name>
</gene>
<dbReference type="Gene3D" id="2.60.40.3330">
    <property type="match status" value="1"/>
</dbReference>
<organism evidence="6 7">
    <name type="scientific">Ditylenchus destructor</name>
    <dbReference type="NCBI Taxonomy" id="166010"/>
    <lineage>
        <taxon>Eukaryota</taxon>
        <taxon>Metazoa</taxon>
        <taxon>Ecdysozoa</taxon>
        <taxon>Nematoda</taxon>
        <taxon>Chromadorea</taxon>
        <taxon>Rhabditida</taxon>
        <taxon>Tylenchina</taxon>
        <taxon>Tylenchomorpha</taxon>
        <taxon>Sphaerularioidea</taxon>
        <taxon>Anguinidae</taxon>
        <taxon>Anguininae</taxon>
        <taxon>Ditylenchus</taxon>
    </lineage>
</organism>
<dbReference type="PANTHER" id="PTHR21700">
    <property type="entry name" value="TRANSTHYRETIN-LIKE FAMILY PROTEIN-RELATED"/>
    <property type="match status" value="1"/>
</dbReference>
<evidence type="ECO:0000256" key="1">
    <source>
        <dbReference type="ARBA" id="ARBA00004613"/>
    </source>
</evidence>
<sequence length="143" mass="16274">MVRLISLAFCLLLIVCVEGMRKQGVAIKGRLKCGHFPAQSNSTRVRIVDIDTGPDPDDTLDEKFVDRNGDFKLNGYTRELTNIDPVLYVWTDCNDAGTPCHRKITFKIPQKFIVGEPKPEEWVDIGQINLQSVFEDENRDCIF</sequence>
<reference evidence="6" key="1">
    <citation type="submission" date="2022-01" db="EMBL/GenBank/DDBJ databases">
        <title>Genome Sequence Resource for Two Populations of Ditylenchus destructor, the Migratory Endoparasitic Phytonematode.</title>
        <authorList>
            <person name="Zhang H."/>
            <person name="Lin R."/>
            <person name="Xie B."/>
        </authorList>
    </citation>
    <scope>NUCLEOTIDE SEQUENCE</scope>
    <source>
        <strain evidence="6">BazhouSP</strain>
    </source>
</reference>
<comment type="caution">
    <text evidence="6">The sequence shown here is derived from an EMBL/GenBank/DDBJ whole genome shotgun (WGS) entry which is preliminary data.</text>
</comment>
<evidence type="ECO:0000256" key="3">
    <source>
        <dbReference type="ARBA" id="ARBA00022525"/>
    </source>
</evidence>
<accession>A0AAD4R6J5</accession>
<comment type="similarity">
    <text evidence="2">Belongs to the nematode transthyretin-like family.</text>
</comment>
<dbReference type="AlphaFoldDB" id="A0AAD4R6J5"/>
<comment type="subcellular location">
    <subcellularLocation>
        <location evidence="1">Secreted</location>
    </subcellularLocation>
</comment>
<dbReference type="GO" id="GO:0005576">
    <property type="term" value="C:extracellular region"/>
    <property type="evidence" value="ECO:0007669"/>
    <property type="project" value="UniProtKB-SubCell"/>
</dbReference>
<dbReference type="Proteomes" id="UP001201812">
    <property type="component" value="Unassembled WGS sequence"/>
</dbReference>